<gene>
    <name evidence="1" type="ORF">HNQ94_000398</name>
</gene>
<sequence>MIPTANEFVKMFKTPKQENVVRFAKVDPNYTSGRPSLIFDGETAVTIKRYPYLASYTPQANDRVMLIKNVIVGVIT</sequence>
<proteinExistence type="predicted"/>
<dbReference type="EMBL" id="JACHGH010000001">
    <property type="protein sequence ID" value="MBB6451977.1"/>
    <property type="molecule type" value="Genomic_DNA"/>
</dbReference>
<dbReference type="Proteomes" id="UP000581688">
    <property type="component" value="Unassembled WGS sequence"/>
</dbReference>
<organism evidence="1 2">
    <name type="scientific">Salirhabdus euzebyi</name>
    <dbReference type="NCBI Taxonomy" id="394506"/>
    <lineage>
        <taxon>Bacteria</taxon>
        <taxon>Bacillati</taxon>
        <taxon>Bacillota</taxon>
        <taxon>Bacilli</taxon>
        <taxon>Bacillales</taxon>
        <taxon>Bacillaceae</taxon>
        <taxon>Salirhabdus</taxon>
    </lineage>
</organism>
<accession>A0A841PSP1</accession>
<dbReference type="RefSeq" id="WP_246199910.1">
    <property type="nucleotide sequence ID" value="NZ_CADDWK010000001.1"/>
</dbReference>
<comment type="caution">
    <text evidence="1">The sequence shown here is derived from an EMBL/GenBank/DDBJ whole genome shotgun (WGS) entry which is preliminary data.</text>
</comment>
<evidence type="ECO:0000313" key="1">
    <source>
        <dbReference type="EMBL" id="MBB6451977.1"/>
    </source>
</evidence>
<protein>
    <submittedName>
        <fullName evidence="1">Uncharacterized protein</fullName>
    </submittedName>
</protein>
<dbReference type="AlphaFoldDB" id="A0A841PSP1"/>
<evidence type="ECO:0000313" key="2">
    <source>
        <dbReference type="Proteomes" id="UP000581688"/>
    </source>
</evidence>
<keyword evidence="2" id="KW-1185">Reference proteome</keyword>
<name>A0A841PSP1_9BACI</name>
<reference evidence="1 2" key="1">
    <citation type="submission" date="2020-08" db="EMBL/GenBank/DDBJ databases">
        <title>Genomic Encyclopedia of Type Strains, Phase IV (KMG-IV): sequencing the most valuable type-strain genomes for metagenomic binning, comparative biology and taxonomic classification.</title>
        <authorList>
            <person name="Goeker M."/>
        </authorList>
    </citation>
    <scope>NUCLEOTIDE SEQUENCE [LARGE SCALE GENOMIC DNA]</scope>
    <source>
        <strain evidence="1 2">DSM 19612</strain>
    </source>
</reference>